<dbReference type="InterPro" id="IPR047865">
    <property type="entry name" value="Ribosomal_uL10_bac_type"/>
</dbReference>
<dbReference type="SUPFAM" id="SSF160369">
    <property type="entry name" value="Ribosomal protein L10-like"/>
    <property type="match status" value="1"/>
</dbReference>
<organism evidence="2 3">
    <name type="scientific">Henningerozyma blattae (strain ATCC 34711 / CBS 6284 / DSM 70876 / NBRC 10599 / NRRL Y-10934 / UCD 77-7)</name>
    <name type="common">Yeast</name>
    <name type="synonym">Tetrapisispora blattae</name>
    <dbReference type="NCBI Taxonomy" id="1071380"/>
    <lineage>
        <taxon>Eukaryota</taxon>
        <taxon>Fungi</taxon>
        <taxon>Dikarya</taxon>
        <taxon>Ascomycota</taxon>
        <taxon>Saccharomycotina</taxon>
        <taxon>Saccharomycetes</taxon>
        <taxon>Saccharomycetales</taxon>
        <taxon>Saccharomycetaceae</taxon>
        <taxon>Henningerozyma</taxon>
    </lineage>
</organism>
<evidence type="ECO:0008006" key="4">
    <source>
        <dbReference type="Google" id="ProtNLM"/>
    </source>
</evidence>
<dbReference type="InterPro" id="IPR043141">
    <property type="entry name" value="Ribosomal_uL10-like_sf"/>
</dbReference>
<dbReference type="GeneID" id="14497502"/>
<dbReference type="OrthoDB" id="360689at2759"/>
<proteinExistence type="inferred from homology"/>
<keyword evidence="3" id="KW-1185">Reference proteome</keyword>
<evidence type="ECO:0000256" key="1">
    <source>
        <dbReference type="ARBA" id="ARBA00008889"/>
    </source>
</evidence>
<dbReference type="PANTHER" id="PTHR11560">
    <property type="entry name" value="39S RIBOSOMAL PROTEIN L10, MITOCHONDRIAL"/>
    <property type="match status" value="1"/>
</dbReference>
<dbReference type="RefSeq" id="XP_004181864.1">
    <property type="nucleotide sequence ID" value="XM_004181816.1"/>
</dbReference>
<name>I2H7J3_HENB6</name>
<gene>
    <name evidence="2" type="primary">TBLA0H00530</name>
    <name evidence="2" type="ORF">TBLA_0H00530</name>
</gene>
<protein>
    <recommendedName>
        <fullName evidence="4">Ribosomal protein L10</fullName>
    </recommendedName>
</protein>
<dbReference type="KEGG" id="tbl:TBLA_0H00530"/>
<reference evidence="2 3" key="1">
    <citation type="journal article" date="2011" name="Proc. Natl. Acad. Sci. U.S.A.">
        <title>Evolutionary erosion of yeast sex chromosomes by mating-type switching accidents.</title>
        <authorList>
            <person name="Gordon J.L."/>
            <person name="Armisen D."/>
            <person name="Proux-Wera E."/>
            <person name="Oheigeartaigh S.S."/>
            <person name="Byrne K.P."/>
            <person name="Wolfe K.H."/>
        </authorList>
    </citation>
    <scope>NUCLEOTIDE SEQUENCE [LARGE SCALE GENOMIC DNA]</scope>
    <source>
        <strain evidence="3">ATCC 34711 / CBS 6284 / DSM 70876 / NBRC 10599 / NRRL Y-10934 / UCD 77-7</strain>
    </source>
</reference>
<comment type="similarity">
    <text evidence="1">Belongs to the universal ribosomal protein uL10 family.</text>
</comment>
<dbReference type="FunCoup" id="I2H7J3">
    <property type="interactions" value="161"/>
</dbReference>
<dbReference type="InParanoid" id="I2H7J3"/>
<evidence type="ECO:0000313" key="2">
    <source>
        <dbReference type="EMBL" id="CCH62345.1"/>
    </source>
</evidence>
<dbReference type="Proteomes" id="UP000002866">
    <property type="component" value="Chromosome 8"/>
</dbReference>
<dbReference type="AlphaFoldDB" id="I2H7J3"/>
<sequence length="259" mass="29191">MLLQRIQLAHIYKPHIGSFGGVLRSLTAFPQGGVSYYATKAKKQKTKGKKSSKDKSKEEEIKIESRKSFLLDWYRVLVDSNQLLLFVRHEKLDLSSQNFIKDHLVRGKHNGKFTVIRNNLFKLALARPIIDPALTRKAKSKFLNSRKETSNSITPLLKGPTGVVAIPLADPKATRSVLRLVRNEIPESLEILGGMVDGQFFNVQQLETFQTLPTHAQLHGQLLYILQQSSSLVSLIQKPVGLLSNVLDARLKMEEENKV</sequence>
<dbReference type="EMBL" id="HE806323">
    <property type="protein sequence ID" value="CCH62345.1"/>
    <property type="molecule type" value="Genomic_DNA"/>
</dbReference>
<dbReference type="HOGENOM" id="CLU_1074334_0_0_1"/>
<evidence type="ECO:0000313" key="3">
    <source>
        <dbReference type="Proteomes" id="UP000002866"/>
    </source>
</evidence>
<dbReference type="STRING" id="1071380.I2H7J3"/>
<dbReference type="Gene3D" id="3.30.70.1730">
    <property type="match status" value="1"/>
</dbReference>
<accession>I2H7J3</accession>